<evidence type="ECO:0000256" key="11">
    <source>
        <dbReference type="ARBA" id="ARBA00023326"/>
    </source>
</evidence>
<dbReference type="Pfam" id="PF00933">
    <property type="entry name" value="Glyco_hydro_3"/>
    <property type="match status" value="1"/>
</dbReference>
<evidence type="ECO:0000313" key="20">
    <source>
        <dbReference type="Proteomes" id="UP000663872"/>
    </source>
</evidence>
<evidence type="ECO:0000256" key="12">
    <source>
        <dbReference type="ARBA" id="ARBA00024983"/>
    </source>
</evidence>
<evidence type="ECO:0000256" key="5">
    <source>
        <dbReference type="ARBA" id="ARBA00012744"/>
    </source>
</evidence>
<dbReference type="PANTHER" id="PTHR42715">
    <property type="entry name" value="BETA-GLUCOSIDASE"/>
    <property type="match status" value="1"/>
</dbReference>
<comment type="function">
    <text evidence="12">Beta-glucosidases are one of a number of cellulolytic enzymes involved in the degradation of cellulosic biomass. Catalyzes the last step releasing glucose from the inhibitory cellobiose.</text>
</comment>
<evidence type="ECO:0000256" key="3">
    <source>
        <dbReference type="ARBA" id="ARBA00004987"/>
    </source>
</evidence>
<evidence type="ECO:0000256" key="8">
    <source>
        <dbReference type="ARBA" id="ARBA00022801"/>
    </source>
</evidence>
<dbReference type="InterPro" id="IPR002772">
    <property type="entry name" value="Glyco_hydro_3_C"/>
</dbReference>
<proteinExistence type="inferred from homology"/>
<feature type="domain" description="Fibronectin type III-like" evidence="18">
    <location>
        <begin position="690"/>
        <end position="759"/>
    </location>
</feature>
<feature type="chain" id="PRO_5032882392" description="Probable beta-glucosidase G" evidence="17">
    <location>
        <begin position="21"/>
        <end position="772"/>
    </location>
</feature>
<dbReference type="Gene3D" id="2.60.40.10">
    <property type="entry name" value="Immunoglobulins"/>
    <property type="match status" value="1"/>
</dbReference>
<dbReference type="Pfam" id="PF14310">
    <property type="entry name" value="Fn3-like"/>
    <property type="match status" value="1"/>
</dbReference>
<keyword evidence="10" id="KW-0326">Glycosidase</keyword>
<evidence type="ECO:0000256" key="17">
    <source>
        <dbReference type="SAM" id="SignalP"/>
    </source>
</evidence>
<evidence type="ECO:0000256" key="4">
    <source>
        <dbReference type="ARBA" id="ARBA00005336"/>
    </source>
</evidence>
<reference evidence="19" key="1">
    <citation type="submission" date="2021-02" db="EMBL/GenBank/DDBJ databases">
        <authorList>
            <person name="Nowell W R."/>
        </authorList>
    </citation>
    <scope>NUCLEOTIDE SEQUENCE</scope>
</reference>
<dbReference type="Gene3D" id="3.20.20.300">
    <property type="entry name" value="Glycoside hydrolase, family 3, N-terminal domain"/>
    <property type="match status" value="2"/>
</dbReference>
<keyword evidence="9" id="KW-0119">Carbohydrate metabolism</keyword>
<keyword evidence="8" id="KW-0378">Hydrolase</keyword>
<comment type="similarity">
    <text evidence="4">Belongs to the glycosyl hydrolase 3 family.</text>
</comment>
<name>A0A818FXA1_9BILA</name>
<keyword evidence="6" id="KW-0964">Secreted</keyword>
<evidence type="ECO:0000256" key="7">
    <source>
        <dbReference type="ARBA" id="ARBA00022729"/>
    </source>
</evidence>
<keyword evidence="11" id="KW-0624">Polysaccharide degradation</keyword>
<evidence type="ECO:0000256" key="15">
    <source>
        <dbReference type="ARBA" id="ARBA00041601"/>
    </source>
</evidence>
<dbReference type="InterPro" id="IPR013783">
    <property type="entry name" value="Ig-like_fold"/>
</dbReference>
<evidence type="ECO:0000313" key="19">
    <source>
        <dbReference type="EMBL" id="CAF3479863.1"/>
    </source>
</evidence>
<comment type="catalytic activity">
    <reaction evidence="1">
        <text>Hydrolysis of terminal, non-reducing beta-D-glucosyl residues with release of beta-D-glucose.</text>
        <dbReference type="EC" id="3.2.1.21"/>
    </reaction>
</comment>
<dbReference type="SUPFAM" id="SSF52279">
    <property type="entry name" value="Beta-D-glucan exohydrolase, C-terminal domain"/>
    <property type="match status" value="1"/>
</dbReference>
<evidence type="ECO:0000256" key="9">
    <source>
        <dbReference type="ARBA" id="ARBA00023277"/>
    </source>
</evidence>
<sequence length="772" mass="84567">MIVNHLLAIIFVVGFSCTFAAVVDSNSNKFSKLTSRTWDEAISMAKSFVAQLTLEEKCNMTSGMGGPCVGNVVPIPRLNFNGMCFQDSPSGVGDGVLHSTAFAAGIHIAATWDRDLFYKRGVAISTAFAAGIHIAATWDRDLFYKRGVAIGKEFQGKGVHFALGPMMNIDRNARHGRNWEGFGADPYLSGENAFYYVQGIQDQGVVATAKHYICNEQETNRFYDTPSNSKGYSANLDDKTIHEIYLWPFASSVAAGVGSVMCSYNQVNGTQACQNDKTLNGLLKQELEFPGNVMSDWGATKTGVESVLGGLDIDMPGGDGFMGIALVQAVKSGTVTEARIDDMIVRVLAPYYLLEQDQGYPSLDLDRDAIGDNYNVNREIGTAGMVLLKNTNNALPFNVMTDKYYFVYGTAAGQSDEGFGAGGSEQHAGALYQGGGSGFVEPTYGIDPLTALLINGRDSHLQMRYITNQNDYQAINDSFNARGFGSAKCLVFISAWSSEGSDRRDLHALNNGDKLVQTVASRCANTVVIVNSVSQLNLEAWIDHPNVVGVIWSGMPGSEYGHAIVDVLFGNYNPGGKLVFTLAKNDSDYGTDISESYNSNYTEGVFLDYRHFDEHNIVPRYFFGYGLSYTTFAFSSLDISKARKGPHTISSQYRQHRMRPYANIGTSSLNEPAYEITFIITNTGKMSGSEVAQLYLTFPAEAQEPPKLLRGFERVYLVPGESKQVSFVLTQKDISYWNVVNQKWTTASGTYIVWISTSANNLDIKMQSSFHI</sequence>
<evidence type="ECO:0000256" key="13">
    <source>
        <dbReference type="ARBA" id="ARBA00039579"/>
    </source>
</evidence>
<dbReference type="InterPro" id="IPR036962">
    <property type="entry name" value="Glyco_hydro_3_N_sf"/>
</dbReference>
<dbReference type="FunFam" id="3.20.20.300:FF:000002">
    <property type="entry name" value="Probable beta-glucosidase"/>
    <property type="match status" value="1"/>
</dbReference>
<organism evidence="19 20">
    <name type="scientific">Rotaria socialis</name>
    <dbReference type="NCBI Taxonomy" id="392032"/>
    <lineage>
        <taxon>Eukaryota</taxon>
        <taxon>Metazoa</taxon>
        <taxon>Spiralia</taxon>
        <taxon>Gnathifera</taxon>
        <taxon>Rotifera</taxon>
        <taxon>Eurotatoria</taxon>
        <taxon>Bdelloidea</taxon>
        <taxon>Philodinida</taxon>
        <taxon>Philodinidae</taxon>
        <taxon>Rotaria</taxon>
    </lineage>
</organism>
<dbReference type="SUPFAM" id="SSF51445">
    <property type="entry name" value="(Trans)glycosidases"/>
    <property type="match status" value="2"/>
</dbReference>
<dbReference type="Pfam" id="PF01915">
    <property type="entry name" value="Glyco_hydro_3_C"/>
    <property type="match status" value="1"/>
</dbReference>
<evidence type="ECO:0000256" key="6">
    <source>
        <dbReference type="ARBA" id="ARBA00022525"/>
    </source>
</evidence>
<evidence type="ECO:0000259" key="18">
    <source>
        <dbReference type="SMART" id="SM01217"/>
    </source>
</evidence>
<dbReference type="EMBL" id="CAJNYT010002602">
    <property type="protein sequence ID" value="CAF3479863.1"/>
    <property type="molecule type" value="Genomic_DNA"/>
</dbReference>
<dbReference type="InterPro" id="IPR036881">
    <property type="entry name" value="Glyco_hydro_3_C_sf"/>
</dbReference>
<dbReference type="PRINTS" id="PR00133">
    <property type="entry name" value="GLHYDRLASE3"/>
</dbReference>
<dbReference type="AlphaFoldDB" id="A0A818FXA1"/>
<dbReference type="Gene3D" id="3.40.50.1700">
    <property type="entry name" value="Glycoside hydrolase family 3 C-terminal domain"/>
    <property type="match status" value="1"/>
</dbReference>
<dbReference type="PANTHER" id="PTHR42715:SF12">
    <property type="entry name" value="BETA-GLUCOSIDASE G-RELATED"/>
    <property type="match status" value="1"/>
</dbReference>
<dbReference type="InterPro" id="IPR026891">
    <property type="entry name" value="Fn3-like"/>
</dbReference>
<dbReference type="EC" id="3.2.1.21" evidence="5"/>
<accession>A0A818FXA1</accession>
<dbReference type="InterPro" id="IPR017853">
    <property type="entry name" value="GH"/>
</dbReference>
<dbReference type="InterPro" id="IPR001764">
    <property type="entry name" value="Glyco_hydro_3_N"/>
</dbReference>
<comment type="pathway">
    <text evidence="3">Glycan metabolism; cellulose degradation.</text>
</comment>
<evidence type="ECO:0000256" key="2">
    <source>
        <dbReference type="ARBA" id="ARBA00004613"/>
    </source>
</evidence>
<keyword evidence="7 17" id="KW-0732">Signal</keyword>
<evidence type="ECO:0000256" key="10">
    <source>
        <dbReference type="ARBA" id="ARBA00023295"/>
    </source>
</evidence>
<dbReference type="GO" id="GO:0009251">
    <property type="term" value="P:glucan catabolic process"/>
    <property type="evidence" value="ECO:0007669"/>
    <property type="project" value="TreeGrafter"/>
</dbReference>
<protein>
    <recommendedName>
        <fullName evidence="13">Probable beta-glucosidase G</fullName>
        <ecNumber evidence="5">3.2.1.21</ecNumber>
    </recommendedName>
    <alternativeName>
        <fullName evidence="14">Beta-D-glucoside glucohydrolase G</fullName>
    </alternativeName>
    <alternativeName>
        <fullName evidence="15">Cellobiase G</fullName>
    </alternativeName>
    <alternativeName>
        <fullName evidence="16">Gentiobiase G</fullName>
    </alternativeName>
</protein>
<feature type="signal peptide" evidence="17">
    <location>
        <begin position="1"/>
        <end position="20"/>
    </location>
</feature>
<evidence type="ECO:0000256" key="1">
    <source>
        <dbReference type="ARBA" id="ARBA00000448"/>
    </source>
</evidence>
<dbReference type="InterPro" id="IPR050288">
    <property type="entry name" value="Cellulose_deg_GH3"/>
</dbReference>
<dbReference type="GO" id="GO:0008422">
    <property type="term" value="F:beta-glucosidase activity"/>
    <property type="evidence" value="ECO:0007669"/>
    <property type="project" value="UniProtKB-EC"/>
</dbReference>
<comment type="subcellular location">
    <subcellularLocation>
        <location evidence="2">Secreted</location>
    </subcellularLocation>
</comment>
<dbReference type="GO" id="GO:0005576">
    <property type="term" value="C:extracellular region"/>
    <property type="evidence" value="ECO:0007669"/>
    <property type="project" value="UniProtKB-SubCell"/>
</dbReference>
<dbReference type="SMART" id="SM01217">
    <property type="entry name" value="Fn3_like"/>
    <property type="match status" value="1"/>
</dbReference>
<comment type="caution">
    <text evidence="19">The sequence shown here is derived from an EMBL/GenBank/DDBJ whole genome shotgun (WGS) entry which is preliminary data.</text>
</comment>
<dbReference type="Proteomes" id="UP000663872">
    <property type="component" value="Unassembled WGS sequence"/>
</dbReference>
<evidence type="ECO:0000256" key="14">
    <source>
        <dbReference type="ARBA" id="ARBA00041276"/>
    </source>
</evidence>
<gene>
    <name evidence="19" type="ORF">GRG538_LOCUS16263</name>
</gene>
<evidence type="ECO:0000256" key="16">
    <source>
        <dbReference type="ARBA" id="ARBA00041808"/>
    </source>
</evidence>